<keyword evidence="4 9" id="KW-0812">Transmembrane</keyword>
<keyword evidence="5 9" id="KW-1133">Transmembrane helix</keyword>
<proteinExistence type="predicted"/>
<evidence type="ECO:0000256" key="7">
    <source>
        <dbReference type="ARBA" id="ARBA00023186"/>
    </source>
</evidence>
<evidence type="ECO:0000256" key="3">
    <source>
        <dbReference type="ARBA" id="ARBA00022475"/>
    </source>
</evidence>
<dbReference type="InterPro" id="IPR018704">
    <property type="entry name" value="SecYEG/CpoB_TPR"/>
</dbReference>
<dbReference type="InterPro" id="IPR026039">
    <property type="entry name" value="YfgM"/>
</dbReference>
<evidence type="ECO:0000256" key="5">
    <source>
        <dbReference type="ARBA" id="ARBA00022989"/>
    </source>
</evidence>
<gene>
    <name evidence="11" type="ORF">P7228_00400</name>
</gene>
<dbReference type="EMBL" id="CP121106">
    <property type="protein sequence ID" value="WFL77558.1"/>
    <property type="molecule type" value="Genomic_DNA"/>
</dbReference>
<feature type="region of interest" description="Disordered" evidence="8">
    <location>
        <begin position="1"/>
        <end position="21"/>
    </location>
</feature>
<organism evidence="11 12">
    <name type="scientific">Altererythrobacter arenosus</name>
    <dbReference type="NCBI Taxonomy" id="3032592"/>
    <lineage>
        <taxon>Bacteria</taxon>
        <taxon>Pseudomonadati</taxon>
        <taxon>Pseudomonadota</taxon>
        <taxon>Alphaproteobacteria</taxon>
        <taxon>Sphingomonadales</taxon>
        <taxon>Erythrobacteraceae</taxon>
        <taxon>Altererythrobacter</taxon>
    </lineage>
</organism>
<protein>
    <submittedName>
        <fullName evidence="11">Tetratricopeptide repeat protein</fullName>
    </submittedName>
</protein>
<feature type="transmembrane region" description="Helical" evidence="9">
    <location>
        <begin position="50"/>
        <end position="67"/>
    </location>
</feature>
<evidence type="ECO:0000256" key="6">
    <source>
        <dbReference type="ARBA" id="ARBA00023136"/>
    </source>
</evidence>
<dbReference type="Pfam" id="PF09976">
    <property type="entry name" value="TPR_21"/>
    <property type="match status" value="1"/>
</dbReference>
<accession>A0ABY8FRB5</accession>
<reference evidence="11 12" key="1">
    <citation type="submission" date="2023-03" db="EMBL/GenBank/DDBJ databases">
        <title>Altererythrobacter sp. CAU 1644 isolated from sand.</title>
        <authorList>
            <person name="Kim W."/>
        </authorList>
    </citation>
    <scope>NUCLEOTIDE SEQUENCE [LARGE SCALE GENOMIC DNA]</scope>
    <source>
        <strain evidence="11 12">CAU 1644</strain>
    </source>
</reference>
<evidence type="ECO:0000256" key="4">
    <source>
        <dbReference type="ARBA" id="ARBA00022692"/>
    </source>
</evidence>
<keyword evidence="12" id="KW-1185">Reference proteome</keyword>
<dbReference type="PANTHER" id="PTHR38035:SF1">
    <property type="entry name" value="ANCILLARY SECYEG TRANSLOCON SUBUNIT"/>
    <property type="match status" value="1"/>
</dbReference>
<evidence type="ECO:0000313" key="11">
    <source>
        <dbReference type="EMBL" id="WFL77558.1"/>
    </source>
</evidence>
<dbReference type="RefSeq" id="WP_278016251.1">
    <property type="nucleotide sequence ID" value="NZ_CP121106.1"/>
</dbReference>
<evidence type="ECO:0000259" key="10">
    <source>
        <dbReference type="Pfam" id="PF09976"/>
    </source>
</evidence>
<keyword evidence="3" id="KW-1003">Cell membrane</keyword>
<sequence length="262" mass="27837">MALIPSSNKTAEEKKAEKKAAQDDVLLREIDDAVRQEEFAELAKTYGRPLLALLVVGLLAFGGYLFWDSRQEAAMEAQSEALVGALDQLQAGNLDSADQRAAAIADESDGAVRASALMLRAGVALQQGKADEAADLFGQVAASEDSPAAVRDLAKIRQIAATYDKRSPDEVIALLKPLTVPGNAYFGSAGELVAMAYLEKGERKQAGTLFGEIAKSDDVPESLRSRARQMAGLLGVDAIEDVDEFLEEQQIGDSAEAPAPTE</sequence>
<dbReference type="Proteomes" id="UP001215827">
    <property type="component" value="Chromosome"/>
</dbReference>
<evidence type="ECO:0000313" key="12">
    <source>
        <dbReference type="Proteomes" id="UP001215827"/>
    </source>
</evidence>
<evidence type="ECO:0000256" key="8">
    <source>
        <dbReference type="SAM" id="MobiDB-lite"/>
    </source>
</evidence>
<feature type="compositionally biased region" description="Basic and acidic residues" evidence="8">
    <location>
        <begin position="10"/>
        <end position="21"/>
    </location>
</feature>
<evidence type="ECO:0000256" key="1">
    <source>
        <dbReference type="ARBA" id="ARBA00004167"/>
    </source>
</evidence>
<name>A0ABY8FRB5_9SPHN</name>
<evidence type="ECO:0000256" key="9">
    <source>
        <dbReference type="SAM" id="Phobius"/>
    </source>
</evidence>
<keyword evidence="6 9" id="KW-0472">Membrane</keyword>
<keyword evidence="7" id="KW-0143">Chaperone</keyword>
<dbReference type="PANTHER" id="PTHR38035">
    <property type="entry name" value="UPF0070 PROTEIN YFGM"/>
    <property type="match status" value="1"/>
</dbReference>
<evidence type="ECO:0000256" key="2">
    <source>
        <dbReference type="ARBA" id="ARBA00004236"/>
    </source>
</evidence>
<comment type="subcellular location">
    <subcellularLocation>
        <location evidence="2">Cell membrane</location>
    </subcellularLocation>
    <subcellularLocation>
        <location evidence="1">Membrane</location>
        <topology evidence="1">Single-pass membrane protein</topology>
    </subcellularLocation>
</comment>
<feature type="domain" description="Ancillary SecYEG translocon subunit/Cell division coordinator CpoB TPR" evidence="10">
    <location>
        <begin position="44"/>
        <end position="208"/>
    </location>
</feature>